<feature type="transmembrane region" description="Helical" evidence="1">
    <location>
        <begin position="123"/>
        <end position="143"/>
    </location>
</feature>
<feature type="transmembrane region" description="Helical" evidence="1">
    <location>
        <begin position="12"/>
        <end position="38"/>
    </location>
</feature>
<feature type="transmembrane region" description="Helical" evidence="1">
    <location>
        <begin position="254"/>
        <end position="275"/>
    </location>
</feature>
<evidence type="ECO:0000313" key="3">
    <source>
        <dbReference type="Proteomes" id="UP001212152"/>
    </source>
</evidence>
<dbReference type="Proteomes" id="UP001212152">
    <property type="component" value="Unassembled WGS sequence"/>
</dbReference>
<accession>A0AAD5TNU9</accession>
<keyword evidence="1" id="KW-0812">Transmembrane</keyword>
<keyword evidence="1" id="KW-0472">Membrane</keyword>
<evidence type="ECO:0000256" key="1">
    <source>
        <dbReference type="SAM" id="Phobius"/>
    </source>
</evidence>
<evidence type="ECO:0000313" key="2">
    <source>
        <dbReference type="EMBL" id="KAJ3182416.1"/>
    </source>
</evidence>
<organism evidence="2 3">
    <name type="scientific">Geranomyces variabilis</name>
    <dbReference type="NCBI Taxonomy" id="109894"/>
    <lineage>
        <taxon>Eukaryota</taxon>
        <taxon>Fungi</taxon>
        <taxon>Fungi incertae sedis</taxon>
        <taxon>Chytridiomycota</taxon>
        <taxon>Chytridiomycota incertae sedis</taxon>
        <taxon>Chytridiomycetes</taxon>
        <taxon>Spizellomycetales</taxon>
        <taxon>Powellomycetaceae</taxon>
        <taxon>Geranomyces</taxon>
    </lineage>
</organism>
<dbReference type="AlphaFoldDB" id="A0AAD5TNU9"/>
<feature type="transmembrane region" description="Helical" evidence="1">
    <location>
        <begin position="221"/>
        <end position="242"/>
    </location>
</feature>
<dbReference type="EMBL" id="JADGJQ010000009">
    <property type="protein sequence ID" value="KAJ3182416.1"/>
    <property type="molecule type" value="Genomic_DNA"/>
</dbReference>
<gene>
    <name evidence="2" type="ORF">HDU87_008580</name>
</gene>
<feature type="transmembrane region" description="Helical" evidence="1">
    <location>
        <begin position="45"/>
        <end position="65"/>
    </location>
</feature>
<sequence>MSSPSSPVDYFGITATPALIVAAAYAALAVTYAAYLCIYRFSRRLSAYFMIFTIFRAAAMAVRYGATRADPNGTAQYVWIITSTTLYAVGYILLLRVLYTLLQNWDECAFRFHNIHPLFGAGLFRRVFNLVAIVLVALSSYAGSKIAQTPNDPPAFATTIRDVVTYVVAACTVLLTVVAFIYWYRASRGNHKEVYPTNPQGYNNAVGSQQTFTAHRMNGTILAVFLSSLLLWIHVGFSVYTTAHDATLTRREGYFFPLSVVPEFLFVLFWAWPGLTSKVQLEMYEQHMRGTLV</sequence>
<name>A0AAD5TNU9_9FUNG</name>
<keyword evidence="3" id="KW-1185">Reference proteome</keyword>
<reference evidence="2" key="1">
    <citation type="submission" date="2020-05" db="EMBL/GenBank/DDBJ databases">
        <title>Phylogenomic resolution of chytrid fungi.</title>
        <authorList>
            <person name="Stajich J.E."/>
            <person name="Amses K."/>
            <person name="Simmons R."/>
            <person name="Seto K."/>
            <person name="Myers J."/>
            <person name="Bonds A."/>
            <person name="Quandt C.A."/>
            <person name="Barry K."/>
            <person name="Liu P."/>
            <person name="Grigoriev I."/>
            <person name="Longcore J.E."/>
            <person name="James T.Y."/>
        </authorList>
    </citation>
    <scope>NUCLEOTIDE SEQUENCE</scope>
    <source>
        <strain evidence="2">JEL0379</strain>
    </source>
</reference>
<protein>
    <submittedName>
        <fullName evidence="2">Uncharacterized protein</fullName>
    </submittedName>
</protein>
<feature type="transmembrane region" description="Helical" evidence="1">
    <location>
        <begin position="77"/>
        <end position="102"/>
    </location>
</feature>
<keyword evidence="1" id="KW-1133">Transmembrane helix</keyword>
<comment type="caution">
    <text evidence="2">The sequence shown here is derived from an EMBL/GenBank/DDBJ whole genome shotgun (WGS) entry which is preliminary data.</text>
</comment>
<feature type="transmembrane region" description="Helical" evidence="1">
    <location>
        <begin position="163"/>
        <end position="184"/>
    </location>
</feature>
<proteinExistence type="predicted"/>